<dbReference type="InterPro" id="IPR010714">
    <property type="entry name" value="Coatomer_asu_C"/>
</dbReference>
<evidence type="ECO:0000256" key="4">
    <source>
        <dbReference type="ARBA" id="ARBA00022574"/>
    </source>
</evidence>
<dbReference type="GO" id="GO:0006891">
    <property type="term" value="P:intra-Golgi vesicle-mediated transport"/>
    <property type="evidence" value="ECO:0007669"/>
    <property type="project" value="TreeGrafter"/>
</dbReference>
<feature type="repeat" description="WD" evidence="11">
    <location>
        <begin position="258"/>
        <end position="299"/>
    </location>
</feature>
<evidence type="ECO:0000256" key="8">
    <source>
        <dbReference type="ARBA" id="ARBA00023034"/>
    </source>
</evidence>
<evidence type="ECO:0000256" key="7">
    <source>
        <dbReference type="ARBA" id="ARBA00022927"/>
    </source>
</evidence>
<evidence type="ECO:0000313" key="16">
    <source>
        <dbReference type="EnsemblProtists" id="EKX53298"/>
    </source>
</evidence>
<reference evidence="15 17" key="1">
    <citation type="journal article" date="2012" name="Nature">
        <title>Algal genomes reveal evolutionary mosaicism and the fate of nucleomorphs.</title>
        <authorList>
            <consortium name="DOE Joint Genome Institute"/>
            <person name="Curtis B.A."/>
            <person name="Tanifuji G."/>
            <person name="Burki F."/>
            <person name="Gruber A."/>
            <person name="Irimia M."/>
            <person name="Maruyama S."/>
            <person name="Arias M.C."/>
            <person name="Ball S.G."/>
            <person name="Gile G.H."/>
            <person name="Hirakawa Y."/>
            <person name="Hopkins J.F."/>
            <person name="Kuo A."/>
            <person name="Rensing S.A."/>
            <person name="Schmutz J."/>
            <person name="Symeonidi A."/>
            <person name="Elias M."/>
            <person name="Eveleigh R.J."/>
            <person name="Herman E.K."/>
            <person name="Klute M.J."/>
            <person name="Nakayama T."/>
            <person name="Obornik M."/>
            <person name="Reyes-Prieto A."/>
            <person name="Armbrust E.V."/>
            <person name="Aves S.J."/>
            <person name="Beiko R.G."/>
            <person name="Coutinho P."/>
            <person name="Dacks J.B."/>
            <person name="Durnford D.G."/>
            <person name="Fast N.M."/>
            <person name="Green B.R."/>
            <person name="Grisdale C.J."/>
            <person name="Hempel F."/>
            <person name="Henrissat B."/>
            <person name="Hoppner M.P."/>
            <person name="Ishida K."/>
            <person name="Kim E."/>
            <person name="Koreny L."/>
            <person name="Kroth P.G."/>
            <person name="Liu Y."/>
            <person name="Malik S.B."/>
            <person name="Maier U.G."/>
            <person name="McRose D."/>
            <person name="Mock T."/>
            <person name="Neilson J.A."/>
            <person name="Onodera N.T."/>
            <person name="Poole A.M."/>
            <person name="Pritham E.J."/>
            <person name="Richards T.A."/>
            <person name="Rocap G."/>
            <person name="Roy S.W."/>
            <person name="Sarai C."/>
            <person name="Schaack S."/>
            <person name="Shirato S."/>
            <person name="Slamovits C.H."/>
            <person name="Spencer D.F."/>
            <person name="Suzuki S."/>
            <person name="Worden A.Z."/>
            <person name="Zauner S."/>
            <person name="Barry K."/>
            <person name="Bell C."/>
            <person name="Bharti A.K."/>
            <person name="Crow J.A."/>
            <person name="Grimwood J."/>
            <person name="Kramer R."/>
            <person name="Lindquist E."/>
            <person name="Lucas S."/>
            <person name="Salamov A."/>
            <person name="McFadden G.I."/>
            <person name="Lane C.E."/>
            <person name="Keeling P.J."/>
            <person name="Gray M.W."/>
            <person name="Grigoriev I.V."/>
            <person name="Archibald J.M."/>
        </authorList>
    </citation>
    <scope>NUCLEOTIDE SEQUENCE</scope>
    <source>
        <strain evidence="15 17">CCMP2712</strain>
    </source>
</reference>
<reference evidence="16" key="3">
    <citation type="submission" date="2015-06" db="UniProtKB">
        <authorList>
            <consortium name="EnsemblProtists"/>
        </authorList>
    </citation>
    <scope>IDENTIFICATION</scope>
</reference>
<proteinExistence type="predicted"/>
<feature type="domain" description="COPA/B second beta-propeller" evidence="12">
    <location>
        <begin position="369"/>
        <end position="607"/>
    </location>
</feature>
<feature type="repeat" description="WD" evidence="11">
    <location>
        <begin position="214"/>
        <end position="255"/>
    </location>
</feature>
<keyword evidence="8 10" id="KW-0333">Golgi apparatus</keyword>
<dbReference type="FunFam" id="2.130.10.10:FF:000010">
    <property type="entry name" value="Coatomer subunit alpha"/>
    <property type="match status" value="1"/>
</dbReference>
<gene>
    <name evidence="15" type="primary">COPIA</name>
    <name evidence="15" type="ORF">GUITHDRAFT_92000</name>
</gene>
<keyword evidence="6 10" id="KW-0931">ER-Golgi transport</keyword>
<dbReference type="FunFam" id="1.25.40.470:FF:000002">
    <property type="entry name" value="Coatomer subunit alpha"/>
    <property type="match status" value="1"/>
</dbReference>
<protein>
    <recommendedName>
        <fullName evidence="10">Coatomer subunit alpha</fullName>
    </recommendedName>
</protein>
<feature type="repeat" description="WD" evidence="11">
    <location>
        <begin position="97"/>
        <end position="129"/>
    </location>
</feature>
<dbReference type="SUPFAM" id="SSF101908">
    <property type="entry name" value="Putative isomerase YbhE"/>
    <property type="match status" value="1"/>
</dbReference>
<reference evidence="17" key="2">
    <citation type="submission" date="2012-11" db="EMBL/GenBank/DDBJ databases">
        <authorList>
            <person name="Kuo A."/>
            <person name="Curtis B.A."/>
            <person name="Tanifuji G."/>
            <person name="Burki F."/>
            <person name="Gruber A."/>
            <person name="Irimia M."/>
            <person name="Maruyama S."/>
            <person name="Arias M.C."/>
            <person name="Ball S.G."/>
            <person name="Gile G.H."/>
            <person name="Hirakawa Y."/>
            <person name="Hopkins J.F."/>
            <person name="Rensing S.A."/>
            <person name="Schmutz J."/>
            <person name="Symeonidi A."/>
            <person name="Elias M."/>
            <person name="Eveleigh R.J."/>
            <person name="Herman E.K."/>
            <person name="Klute M.J."/>
            <person name="Nakayama T."/>
            <person name="Obornik M."/>
            <person name="Reyes-Prieto A."/>
            <person name="Armbrust E.V."/>
            <person name="Aves S.J."/>
            <person name="Beiko R.G."/>
            <person name="Coutinho P."/>
            <person name="Dacks J.B."/>
            <person name="Durnford D.G."/>
            <person name="Fast N.M."/>
            <person name="Green B.R."/>
            <person name="Grisdale C."/>
            <person name="Hempe F."/>
            <person name="Henrissat B."/>
            <person name="Hoppner M.P."/>
            <person name="Ishida K.-I."/>
            <person name="Kim E."/>
            <person name="Koreny L."/>
            <person name="Kroth P.G."/>
            <person name="Liu Y."/>
            <person name="Malik S.-B."/>
            <person name="Maier U.G."/>
            <person name="McRose D."/>
            <person name="Mock T."/>
            <person name="Neilson J.A."/>
            <person name="Onodera N.T."/>
            <person name="Poole A.M."/>
            <person name="Pritham E.J."/>
            <person name="Richards T.A."/>
            <person name="Rocap G."/>
            <person name="Roy S.W."/>
            <person name="Sarai C."/>
            <person name="Schaack S."/>
            <person name="Shirato S."/>
            <person name="Slamovits C.H."/>
            <person name="Spencer D.F."/>
            <person name="Suzuki S."/>
            <person name="Worden A.Z."/>
            <person name="Zauner S."/>
            <person name="Barry K."/>
            <person name="Bell C."/>
            <person name="Bharti A.K."/>
            <person name="Crow J.A."/>
            <person name="Grimwood J."/>
            <person name="Kramer R."/>
            <person name="Lindquist E."/>
            <person name="Lucas S."/>
            <person name="Salamov A."/>
            <person name="McFadden G.I."/>
            <person name="Lane C.E."/>
            <person name="Keeling P.J."/>
            <person name="Gray M.W."/>
            <person name="Grigoriev I.V."/>
            <person name="Archibald J.M."/>
        </authorList>
    </citation>
    <scope>NUCLEOTIDE SEQUENCE</scope>
    <source>
        <strain evidence="17">CCMP2712</strain>
    </source>
</reference>
<feature type="domain" description="Coatomer alpha subunit C-terminal" evidence="13">
    <location>
        <begin position="839"/>
        <end position="1256"/>
    </location>
</feature>
<dbReference type="InterPro" id="IPR056176">
    <property type="entry name" value="TPR_COPA_B"/>
</dbReference>
<dbReference type="EnsemblProtists" id="EKX53298">
    <property type="protein sequence ID" value="EKX53298"/>
    <property type="gene ID" value="GUITHDRAFT_92000"/>
</dbReference>
<dbReference type="GO" id="GO:0030126">
    <property type="term" value="C:COPI vesicle coat"/>
    <property type="evidence" value="ECO:0007669"/>
    <property type="project" value="UniProtKB-UniRule"/>
</dbReference>
<feature type="repeat" description="WD" evidence="11">
    <location>
        <begin position="141"/>
        <end position="175"/>
    </location>
</feature>
<dbReference type="SUPFAM" id="SSF50978">
    <property type="entry name" value="WD40 repeat-like"/>
    <property type="match status" value="1"/>
</dbReference>
<dbReference type="SMART" id="SM00320">
    <property type="entry name" value="WD40"/>
    <property type="match status" value="7"/>
</dbReference>
<dbReference type="Proteomes" id="UP000011087">
    <property type="component" value="Unassembled WGS sequence"/>
</dbReference>
<evidence type="ECO:0000259" key="12">
    <source>
        <dbReference type="Pfam" id="PF04053"/>
    </source>
</evidence>
<dbReference type="AlphaFoldDB" id="L1JYZ3"/>
<evidence type="ECO:0000256" key="1">
    <source>
        <dbReference type="ARBA" id="ARBA00004255"/>
    </source>
</evidence>
<dbReference type="PaxDb" id="55529-EKX53298"/>
<feature type="repeat" description="WD" evidence="11">
    <location>
        <begin position="12"/>
        <end position="53"/>
    </location>
</feature>
<dbReference type="InterPro" id="IPR001680">
    <property type="entry name" value="WD40_rpt"/>
</dbReference>
<dbReference type="PIRSF" id="PIRSF003354">
    <property type="entry name" value="Coatomer_alpha_subunit"/>
    <property type="match status" value="1"/>
</dbReference>
<dbReference type="eggNOG" id="KOG0292">
    <property type="taxonomic scope" value="Eukaryota"/>
</dbReference>
<feature type="domain" description="COPA/B TPR" evidence="14">
    <location>
        <begin position="636"/>
        <end position="791"/>
    </location>
</feature>
<dbReference type="GO" id="GO:0000139">
    <property type="term" value="C:Golgi membrane"/>
    <property type="evidence" value="ECO:0007669"/>
    <property type="project" value="UniProtKB-SubCell"/>
</dbReference>
<evidence type="ECO:0000256" key="3">
    <source>
        <dbReference type="ARBA" id="ARBA00022490"/>
    </source>
</evidence>
<evidence type="ECO:0000256" key="9">
    <source>
        <dbReference type="ARBA" id="ARBA00023136"/>
    </source>
</evidence>
<dbReference type="PROSITE" id="PS50082">
    <property type="entry name" value="WD_REPEATS_2"/>
    <property type="match status" value="6"/>
</dbReference>
<dbReference type="HOGENOM" id="CLU_007565_1_0_1"/>
<name>L1JYZ3_GUITC</name>
<dbReference type="OMA" id="EMTYQKQ"/>
<comment type="subunit">
    <text evidence="10">Oligomeric complex that consists of at least the alpha, beta, beta', gamma, delta, epsilon and zeta subunits.</text>
</comment>
<dbReference type="Pfam" id="PF00400">
    <property type="entry name" value="WD40"/>
    <property type="match status" value="6"/>
</dbReference>
<dbReference type="Pfam" id="PF04053">
    <property type="entry name" value="B-prop_COPA_B_2nd"/>
    <property type="match status" value="1"/>
</dbReference>
<evidence type="ECO:0000256" key="6">
    <source>
        <dbReference type="ARBA" id="ARBA00022892"/>
    </source>
</evidence>
<dbReference type="GO" id="GO:0006890">
    <property type="term" value="P:retrograde vesicle-mediated transport, Golgi to endoplasmic reticulum"/>
    <property type="evidence" value="ECO:0007669"/>
    <property type="project" value="TreeGrafter"/>
</dbReference>
<dbReference type="InterPro" id="IPR050844">
    <property type="entry name" value="Coatomer_complex_subunit"/>
</dbReference>
<dbReference type="GO" id="GO:0006888">
    <property type="term" value="P:endoplasmic reticulum to Golgi vesicle-mediated transport"/>
    <property type="evidence" value="ECO:0007669"/>
    <property type="project" value="InterPro"/>
</dbReference>
<dbReference type="InterPro" id="IPR019775">
    <property type="entry name" value="WD40_repeat_CS"/>
</dbReference>
<dbReference type="PROSITE" id="PS00678">
    <property type="entry name" value="WD_REPEATS_1"/>
    <property type="match status" value="1"/>
</dbReference>
<accession>L1JYZ3</accession>
<keyword evidence="4 11" id="KW-0853">WD repeat</keyword>
<keyword evidence="7 10" id="KW-0653">Protein transport</keyword>
<dbReference type="PRINTS" id="PR00320">
    <property type="entry name" value="GPROTEINBRPT"/>
</dbReference>
<dbReference type="InterPro" id="IPR047312">
    <property type="entry name" value="Coatomer_alpha_WD-assoc_reg"/>
</dbReference>
<dbReference type="STRING" id="905079.L1JYZ3"/>
<evidence type="ECO:0000313" key="15">
    <source>
        <dbReference type="EMBL" id="EKX53298.1"/>
    </source>
</evidence>
<dbReference type="InterPro" id="IPR006692">
    <property type="entry name" value="Beta-prop_COPA/B_2nd"/>
</dbReference>
<dbReference type="InterPro" id="IPR016391">
    <property type="entry name" value="Coatomer_asu"/>
</dbReference>
<evidence type="ECO:0000259" key="13">
    <source>
        <dbReference type="Pfam" id="PF06957"/>
    </source>
</evidence>
<dbReference type="Pfam" id="PF06957">
    <property type="entry name" value="COPI_C"/>
    <property type="match status" value="1"/>
</dbReference>
<dbReference type="GO" id="GO:0005198">
    <property type="term" value="F:structural molecule activity"/>
    <property type="evidence" value="ECO:0007669"/>
    <property type="project" value="InterPro"/>
</dbReference>
<evidence type="ECO:0000256" key="2">
    <source>
        <dbReference type="ARBA" id="ARBA00022448"/>
    </source>
</evidence>
<keyword evidence="17" id="KW-1185">Reference proteome</keyword>
<dbReference type="InterPro" id="IPR015943">
    <property type="entry name" value="WD40/YVTN_repeat-like_dom_sf"/>
</dbReference>
<comment type="function">
    <text evidence="10">The coatomer is a cytosolic protein complex that binds to dilysine motifs and reversibly associates with Golgi non-clathrin-coated vesicles, which further mediate biosynthetic protein transport from the ER, via the Golgi up to the trans Golgi network.</text>
</comment>
<keyword evidence="3 10" id="KW-0963">Cytoplasm</keyword>
<dbReference type="InterPro" id="IPR020472">
    <property type="entry name" value="WD40_PAC1"/>
</dbReference>
<dbReference type="Pfam" id="PF23953">
    <property type="entry name" value="TPR_COPA_B"/>
    <property type="match status" value="1"/>
</dbReference>
<evidence type="ECO:0000259" key="14">
    <source>
        <dbReference type="Pfam" id="PF23953"/>
    </source>
</evidence>
<dbReference type="CDD" id="cd00200">
    <property type="entry name" value="WD40"/>
    <property type="match status" value="1"/>
</dbReference>
<dbReference type="EMBL" id="JH992970">
    <property type="protein sequence ID" value="EKX53298.1"/>
    <property type="molecule type" value="Genomic_DNA"/>
</dbReference>
<evidence type="ECO:0000313" key="17">
    <source>
        <dbReference type="Proteomes" id="UP000011087"/>
    </source>
</evidence>
<evidence type="ECO:0000256" key="11">
    <source>
        <dbReference type="PROSITE-ProRule" id="PRU00221"/>
    </source>
</evidence>
<sequence length="1270" mass="141725">MSASNSEFLTKFETKSNRVKGLSFHPRRPWIVASLHNGVIQLWDYRMGTLLDRFEEHEGPVRGVNFHQTQPLLVSGGDDYKIKIWNYKLRRCLKPDLLGHLDYIRTVQFHHEYPWVVSSSDDQTVRIWDWQQSGRPCLVVLTGHNHYVMSVQFHPREDLIVSASLDQTVRVWDISGLKKKYVGHGVDDMQGQTSVPKIGADLFGSTDTTVKYLLEGHDRGVNWASFHHTLPLIVSGADDRQVKLWRMNDSKAWEVDTLRGHVNNVSCVLFHPKQELIISNSEDKSIRVWDMSKRTGVQTFRREQDRFWILAVHKDQGLLAAGHDSGMLVFKLDRERPAFAMNEGGPNTGSQLLYVKERYLRMFEPGSGRDIPLVSIRRSSGPNSAPRSMVYNEAERSVLMCTDAEGGSYELYQIPRDASKGAQESVDSKRGLGLAAVFVARNRFAVLDKSRQILIKNLSNEVTKKLSPPHATTDMIFYAGTGMLLCKAEDKITLFDLQQKRAMGEITCPNVKYVVWASDMKHVAFLSKHTVVLARRDAQKLEHLATVHETIRVKSGVWEEGSTKAFIYTTLNHVKFCLTQGDSGIIRTLEAPVYLCKVMGNKLFCLDRESNTLTLSIDKTEFLFKVALLDRNYDEVLRIIKRSKLCGQAIIGYLQKKGFPEVALQFVNDEKTRFNLAIECGNIEVALASASALDDKDCWHKLGVEALRQGNHQIVEMAYQKTKDFERLSFLYLITGNTEKLNKMLRIAEMRGDVMGRFHNALYLGDVNERIKILKDQQQLALAYLTAVTHGVTDAAAEIEALIPEELLPSCKPKADASLLFPPTPIFRENNWPLLRVSKGYFDGPVEKVSESKLNEELDGDIGGGWGGDDLDLPGEGGGDVVQEEDADMGGEGWGGDGVDLEDGTGETGDGWGIDELDLDLPGGGAATGKSPGGNVGGFFAPPTMGTPAALRWQQASNVPGEHVAAGSFQSAMELMNRQAGVVNFEPMKPIFTSVYLGAQSFLSGSPGAAIMECAMHRNNENYFWSARGTDGMPAVCATVPTLTDRIKSGYKAFTEGKLPEALQIFVYSLQSVLVACVDSKQELDELREQMGICKEYITAIILETTRREQFKEDPTRNVELAAYLTHCNLQPLHLLISLRSAMSSSVKIKNYNTAGSFCRRLLELNPKAEHKEQALKVLKVCEANRSNEVELQYDERNPFVVCTKSFVPIYRGKPITRCGFCSAPFDPAFKGQVCAVCQVGEIGLKGTGLINSRHQRNKQSSNDMGDFDD</sequence>
<dbReference type="GO" id="GO:0006886">
    <property type="term" value="P:intracellular protein transport"/>
    <property type="evidence" value="ECO:0007669"/>
    <property type="project" value="UniProtKB-UniRule"/>
</dbReference>
<evidence type="ECO:0000256" key="5">
    <source>
        <dbReference type="ARBA" id="ARBA00022737"/>
    </source>
</evidence>
<comment type="subcellular location">
    <subcellularLocation>
        <location evidence="10">Cytoplasm</location>
    </subcellularLocation>
    <subcellularLocation>
        <location evidence="1 10">Golgi apparatus membrane</location>
        <topology evidence="1 10">Peripheral membrane protein</topology>
        <orientation evidence="1">Cytoplasmic side</orientation>
    </subcellularLocation>
</comment>
<dbReference type="KEGG" id="gtt:GUITHDRAFT_92000"/>
<dbReference type="PROSITE" id="PS50294">
    <property type="entry name" value="WD_REPEATS_REGION"/>
    <property type="match status" value="5"/>
</dbReference>
<dbReference type="Gene3D" id="1.25.40.470">
    <property type="match status" value="1"/>
</dbReference>
<feature type="repeat" description="WD" evidence="11">
    <location>
        <begin position="54"/>
        <end position="95"/>
    </location>
</feature>
<dbReference type="GeneID" id="17310185"/>
<dbReference type="PANTHER" id="PTHR19876:SF1">
    <property type="entry name" value="COATOMER SUBUNIT ALPHA"/>
    <property type="match status" value="1"/>
</dbReference>
<dbReference type="RefSeq" id="XP_005840278.1">
    <property type="nucleotide sequence ID" value="XM_005840221.1"/>
</dbReference>
<keyword evidence="5" id="KW-0677">Repeat</keyword>
<evidence type="ECO:0000256" key="10">
    <source>
        <dbReference type="PIRNR" id="PIRNR003354"/>
    </source>
</evidence>
<dbReference type="Gene3D" id="2.130.10.10">
    <property type="entry name" value="YVTN repeat-like/Quinoprotein amine dehydrogenase"/>
    <property type="match status" value="1"/>
</dbReference>
<dbReference type="CDD" id="cd22948">
    <property type="entry name" value="Coatomer_WDAD_alpha"/>
    <property type="match status" value="1"/>
</dbReference>
<keyword evidence="9 10" id="KW-0472">Membrane</keyword>
<dbReference type="OrthoDB" id="10261470at2759"/>
<organism evidence="15">
    <name type="scientific">Guillardia theta (strain CCMP2712)</name>
    <name type="common">Cryptophyte</name>
    <dbReference type="NCBI Taxonomy" id="905079"/>
    <lineage>
        <taxon>Eukaryota</taxon>
        <taxon>Cryptophyceae</taxon>
        <taxon>Pyrenomonadales</taxon>
        <taxon>Geminigeraceae</taxon>
        <taxon>Guillardia</taxon>
    </lineage>
</organism>
<dbReference type="InterPro" id="IPR036322">
    <property type="entry name" value="WD40_repeat_dom_sf"/>
</dbReference>
<dbReference type="PANTHER" id="PTHR19876">
    <property type="entry name" value="COATOMER"/>
    <property type="match status" value="1"/>
</dbReference>
<keyword evidence="2 10" id="KW-0813">Transport</keyword>